<dbReference type="EMBL" id="NCKV01001544">
    <property type="protein sequence ID" value="RWS28153.1"/>
    <property type="molecule type" value="Genomic_DNA"/>
</dbReference>
<gene>
    <name evidence="4" type="ORF">B4U80_08500</name>
</gene>
<dbReference type="GO" id="GO:0005737">
    <property type="term" value="C:cytoplasm"/>
    <property type="evidence" value="ECO:0007669"/>
    <property type="project" value="TreeGrafter"/>
</dbReference>
<name>A0A443SL13_9ACAR</name>
<reference evidence="4 5" key="1">
    <citation type="journal article" date="2018" name="Gigascience">
        <title>Genomes of trombidid mites reveal novel predicted allergens and laterally-transferred genes associated with secondary metabolism.</title>
        <authorList>
            <person name="Dong X."/>
            <person name="Chaisiri K."/>
            <person name="Xia D."/>
            <person name="Armstrong S.D."/>
            <person name="Fang Y."/>
            <person name="Donnelly M.J."/>
            <person name="Kadowaki T."/>
            <person name="McGarry J.W."/>
            <person name="Darby A.C."/>
            <person name="Makepeace B.L."/>
        </authorList>
    </citation>
    <scope>NUCLEOTIDE SEQUENCE [LARGE SCALE GENOMIC DNA]</scope>
    <source>
        <strain evidence="4">UoL-UT</strain>
    </source>
</reference>
<evidence type="ECO:0000256" key="2">
    <source>
        <dbReference type="ARBA" id="ARBA00022777"/>
    </source>
</evidence>
<dbReference type="InterPro" id="IPR018485">
    <property type="entry name" value="FGGY_C"/>
</dbReference>
<keyword evidence="1" id="KW-0808">Transferase</keyword>
<accession>A0A443SL13</accession>
<dbReference type="GO" id="GO:0019150">
    <property type="term" value="F:D-ribulokinase activity"/>
    <property type="evidence" value="ECO:0007669"/>
    <property type="project" value="TreeGrafter"/>
</dbReference>
<keyword evidence="5" id="KW-1185">Reference proteome</keyword>
<comment type="caution">
    <text evidence="4">The sequence shown here is derived from an EMBL/GenBank/DDBJ whole genome shotgun (WGS) entry which is preliminary data.</text>
</comment>
<feature type="domain" description="Carbohydrate kinase FGGY C-terminal" evidence="3">
    <location>
        <begin position="9"/>
        <end position="94"/>
    </location>
</feature>
<protein>
    <submittedName>
        <fullName evidence="4">FGGY carbohydrate kinase domain-containing protein-like isoform X3</fullName>
    </submittedName>
</protein>
<evidence type="ECO:0000259" key="3">
    <source>
        <dbReference type="Pfam" id="PF02782"/>
    </source>
</evidence>
<dbReference type="OrthoDB" id="203824at2759"/>
<dbReference type="VEuPathDB" id="VectorBase:LDEU003886"/>
<evidence type="ECO:0000256" key="1">
    <source>
        <dbReference type="ARBA" id="ARBA00022679"/>
    </source>
</evidence>
<keyword evidence="2 4" id="KW-0418">Kinase</keyword>
<dbReference type="AlphaFoldDB" id="A0A443SL13"/>
<dbReference type="GO" id="GO:0019321">
    <property type="term" value="P:pentose metabolic process"/>
    <property type="evidence" value="ECO:0007669"/>
    <property type="project" value="TreeGrafter"/>
</dbReference>
<evidence type="ECO:0000313" key="4">
    <source>
        <dbReference type="EMBL" id="RWS28153.1"/>
    </source>
</evidence>
<dbReference type="Gene3D" id="3.30.420.40">
    <property type="match status" value="1"/>
</dbReference>
<dbReference type="STRING" id="299467.A0A443SL13"/>
<dbReference type="SUPFAM" id="SSF53067">
    <property type="entry name" value="Actin-like ATPase domain"/>
    <property type="match status" value="1"/>
</dbReference>
<dbReference type="InterPro" id="IPR043129">
    <property type="entry name" value="ATPase_NBD"/>
</dbReference>
<sequence length="160" mass="17786">MHLNVTLGGIYGLDLNNTDLVTLYESTLEALAYETKFIFEEMKLSKLKTVLMCGGLTKNEAYLQIHADVLNCEVISMRVGETDMMLVGSAILAKQAALKSDLNFENVCNVTFADLQSNVVKPDLSLQVYHETKYKCYKQLMAAAEQVETLMSQVDASENS</sequence>
<dbReference type="PANTHER" id="PTHR43435">
    <property type="entry name" value="RIBULOKINASE"/>
    <property type="match status" value="1"/>
</dbReference>
<evidence type="ECO:0000313" key="5">
    <source>
        <dbReference type="Proteomes" id="UP000288716"/>
    </source>
</evidence>
<proteinExistence type="predicted"/>
<dbReference type="PANTHER" id="PTHR43435:SF4">
    <property type="entry name" value="FGGY CARBOHYDRATE KINASE DOMAIN-CONTAINING PROTEIN"/>
    <property type="match status" value="1"/>
</dbReference>
<dbReference type="Pfam" id="PF02782">
    <property type="entry name" value="FGGY_C"/>
    <property type="match status" value="1"/>
</dbReference>
<dbReference type="Proteomes" id="UP000288716">
    <property type="component" value="Unassembled WGS sequence"/>
</dbReference>
<organism evidence="4 5">
    <name type="scientific">Leptotrombidium deliense</name>
    <dbReference type="NCBI Taxonomy" id="299467"/>
    <lineage>
        <taxon>Eukaryota</taxon>
        <taxon>Metazoa</taxon>
        <taxon>Ecdysozoa</taxon>
        <taxon>Arthropoda</taxon>
        <taxon>Chelicerata</taxon>
        <taxon>Arachnida</taxon>
        <taxon>Acari</taxon>
        <taxon>Acariformes</taxon>
        <taxon>Trombidiformes</taxon>
        <taxon>Prostigmata</taxon>
        <taxon>Anystina</taxon>
        <taxon>Parasitengona</taxon>
        <taxon>Trombiculoidea</taxon>
        <taxon>Trombiculidae</taxon>
        <taxon>Leptotrombidium</taxon>
    </lineage>
</organism>